<dbReference type="Gene3D" id="1.10.10.1100">
    <property type="entry name" value="BFD-like [2Fe-2S]-binding domain"/>
    <property type="match status" value="1"/>
</dbReference>
<reference evidence="3" key="1">
    <citation type="journal article" date="2020" name="Appl. Environ. Microbiol.">
        <title>Diazotrophic Anaeromyxobacter Isolates from Soils.</title>
        <authorList>
            <person name="Masuda Y."/>
            <person name="Yamanaka H."/>
            <person name="Xu Z.X."/>
            <person name="Shiratori Y."/>
            <person name="Aono T."/>
            <person name="Amachi S."/>
            <person name="Senoo K."/>
            <person name="Itoh H."/>
        </authorList>
    </citation>
    <scope>NUCLEOTIDE SEQUENCE [LARGE SCALE GENOMIC DNA]</scope>
    <source>
        <strain evidence="3">R267</strain>
    </source>
</reference>
<comment type="caution">
    <text evidence="2">The sequence shown here is derived from an EMBL/GenBank/DDBJ whole genome shotgun (WGS) entry which is preliminary data.</text>
</comment>
<dbReference type="Pfam" id="PF04324">
    <property type="entry name" value="Fer2_BFD"/>
    <property type="match status" value="1"/>
</dbReference>
<feature type="domain" description="BFD-like [2Fe-2S]-binding" evidence="1">
    <location>
        <begin position="2"/>
        <end position="49"/>
    </location>
</feature>
<gene>
    <name evidence="2" type="ORF">AMYX_19930</name>
</gene>
<dbReference type="EMBL" id="BJTG01000004">
    <property type="protein sequence ID" value="GEJ57252.1"/>
    <property type="molecule type" value="Genomic_DNA"/>
</dbReference>
<evidence type="ECO:0000313" key="2">
    <source>
        <dbReference type="EMBL" id="GEJ57252.1"/>
    </source>
</evidence>
<keyword evidence="3" id="KW-1185">Reference proteome</keyword>
<evidence type="ECO:0000313" key="3">
    <source>
        <dbReference type="Proteomes" id="UP000503640"/>
    </source>
</evidence>
<accession>A0A7I9VLG2</accession>
<sequence length="70" mass="6988">MIVCSCRAVSEQALREAACAGLSPAEVEAQTGAGGDCGCCREEVAYILSRAAGPCRAGGACPGCPRRQAA</sequence>
<dbReference type="AlphaFoldDB" id="A0A7I9VLG2"/>
<protein>
    <recommendedName>
        <fullName evidence="1">BFD-like [2Fe-2S]-binding domain-containing protein</fullName>
    </recommendedName>
</protein>
<organism evidence="2 3">
    <name type="scientific">Anaeromyxobacter diazotrophicus</name>
    <dbReference type="NCBI Taxonomy" id="2590199"/>
    <lineage>
        <taxon>Bacteria</taxon>
        <taxon>Pseudomonadati</taxon>
        <taxon>Myxococcota</taxon>
        <taxon>Myxococcia</taxon>
        <taxon>Myxococcales</taxon>
        <taxon>Cystobacterineae</taxon>
        <taxon>Anaeromyxobacteraceae</taxon>
        <taxon>Anaeromyxobacter</taxon>
    </lineage>
</organism>
<dbReference type="InterPro" id="IPR007419">
    <property type="entry name" value="BFD-like_2Fe2S-bd_dom"/>
</dbReference>
<dbReference type="InterPro" id="IPR041854">
    <property type="entry name" value="BFD-like_2Fe2S-bd_dom_sf"/>
</dbReference>
<dbReference type="RefSeq" id="WP_176064722.1">
    <property type="nucleotide sequence ID" value="NZ_BJTG01000004.1"/>
</dbReference>
<name>A0A7I9VLG2_9BACT</name>
<proteinExistence type="predicted"/>
<dbReference type="Proteomes" id="UP000503640">
    <property type="component" value="Unassembled WGS sequence"/>
</dbReference>
<evidence type="ECO:0000259" key="1">
    <source>
        <dbReference type="Pfam" id="PF04324"/>
    </source>
</evidence>